<evidence type="ECO:0000313" key="2">
    <source>
        <dbReference type="EMBL" id="EYR61766.1"/>
    </source>
</evidence>
<dbReference type="AlphaFoldDB" id="A0A021VKQ2"/>
<dbReference type="Pfam" id="PF00801">
    <property type="entry name" value="PKD"/>
    <property type="match status" value="1"/>
</dbReference>
<organism evidence="2 3">
    <name type="scientific">Actinotalea ferrariae CF5-4</name>
    <dbReference type="NCBI Taxonomy" id="948458"/>
    <lineage>
        <taxon>Bacteria</taxon>
        <taxon>Bacillati</taxon>
        <taxon>Actinomycetota</taxon>
        <taxon>Actinomycetes</taxon>
        <taxon>Micrococcales</taxon>
        <taxon>Cellulomonadaceae</taxon>
        <taxon>Actinotalea</taxon>
    </lineage>
</organism>
<protein>
    <recommendedName>
        <fullName evidence="1">PKD domain-containing protein</fullName>
    </recommendedName>
</protein>
<dbReference type="SUPFAM" id="SSF49299">
    <property type="entry name" value="PKD domain"/>
    <property type="match status" value="1"/>
</dbReference>
<dbReference type="Gene3D" id="2.60.40.10">
    <property type="entry name" value="Immunoglobulins"/>
    <property type="match status" value="1"/>
</dbReference>
<evidence type="ECO:0000313" key="3">
    <source>
        <dbReference type="Proteomes" id="UP000019753"/>
    </source>
</evidence>
<gene>
    <name evidence="2" type="ORF">N866_17610</name>
</gene>
<feature type="non-terminal residue" evidence="2">
    <location>
        <position position="1"/>
    </location>
</feature>
<dbReference type="Proteomes" id="UP000019753">
    <property type="component" value="Unassembled WGS sequence"/>
</dbReference>
<dbReference type="InterPro" id="IPR013783">
    <property type="entry name" value="Ig-like_fold"/>
</dbReference>
<accession>A0A021VKQ2</accession>
<comment type="caution">
    <text evidence="2">The sequence shown here is derived from an EMBL/GenBank/DDBJ whole genome shotgun (WGS) entry which is preliminary data.</text>
</comment>
<dbReference type="OrthoDB" id="5192284at2"/>
<dbReference type="PROSITE" id="PS50093">
    <property type="entry name" value="PKD"/>
    <property type="match status" value="1"/>
</dbReference>
<keyword evidence="3" id="KW-1185">Reference proteome</keyword>
<dbReference type="EMBL" id="AXCW01000610">
    <property type="protein sequence ID" value="EYR61766.1"/>
    <property type="molecule type" value="Genomic_DNA"/>
</dbReference>
<dbReference type="GO" id="GO:0005975">
    <property type="term" value="P:carbohydrate metabolic process"/>
    <property type="evidence" value="ECO:0007669"/>
    <property type="project" value="UniProtKB-ARBA"/>
</dbReference>
<reference evidence="2 3" key="1">
    <citation type="submission" date="2014-01" db="EMBL/GenBank/DDBJ databases">
        <title>Actinotalea ferrariae CF5-4.</title>
        <authorList>
            <person name="Chen F."/>
            <person name="Li Y."/>
            <person name="Wang G."/>
        </authorList>
    </citation>
    <scope>NUCLEOTIDE SEQUENCE [LARGE SCALE GENOMIC DNA]</scope>
    <source>
        <strain evidence="2 3">CF5-4</strain>
    </source>
</reference>
<feature type="domain" description="PKD" evidence="1">
    <location>
        <begin position="40"/>
        <end position="86"/>
    </location>
</feature>
<proteinExistence type="predicted"/>
<dbReference type="CDD" id="cd00146">
    <property type="entry name" value="PKD"/>
    <property type="match status" value="1"/>
</dbReference>
<dbReference type="RefSeq" id="WP_034230154.1">
    <property type="nucleotide sequence ID" value="NZ_AXCW01000610.1"/>
</dbReference>
<dbReference type="InterPro" id="IPR000601">
    <property type="entry name" value="PKD_dom"/>
</dbReference>
<sequence>SYQPADGRSLVNMPLIVYTDPTPQTLTTTVLGTPVTVRATPTHYTWDFGDTQPPLTTTDPGAPYPTHTLSHPYPAPGTYTLQLTTTWHGHYQVTDTGPWTPIDGTATTTSAPITITVEEATPRLVARP</sequence>
<evidence type="ECO:0000259" key="1">
    <source>
        <dbReference type="PROSITE" id="PS50093"/>
    </source>
</evidence>
<name>A0A021VKQ2_9CELL</name>
<dbReference type="InterPro" id="IPR035986">
    <property type="entry name" value="PKD_dom_sf"/>
</dbReference>